<evidence type="ECO:0000256" key="1">
    <source>
        <dbReference type="SAM" id="SignalP"/>
    </source>
</evidence>
<evidence type="ECO:0000313" key="3">
    <source>
        <dbReference type="Proteomes" id="UP000187181"/>
    </source>
</evidence>
<dbReference type="RefSeq" id="WP_139337841.1">
    <property type="nucleotide sequence ID" value="NZ_FTPP01000004.1"/>
</dbReference>
<protein>
    <recommendedName>
        <fullName evidence="4">Lipoprotein</fullName>
    </recommendedName>
</protein>
<reference evidence="3" key="1">
    <citation type="submission" date="2017-01" db="EMBL/GenBank/DDBJ databases">
        <authorList>
            <person name="Varghese N."/>
            <person name="Submissions S."/>
        </authorList>
    </citation>
    <scope>NUCLEOTIDE SEQUENCE [LARGE SCALE GENOMIC DNA]</scope>
    <source>
        <strain evidence="3">LP100</strain>
    </source>
</reference>
<sequence>MNIKNKLYLILVGILFSACGNNTADTPCQGIPNCQMYERGPHRYTMVYDQNIDALAIEFKIENLKDDLRNVEGPLDGGKVLLLFVNGDGEYLFDGALQKLLPQQFQPNSFSETDFIVLRTFSKNLAGYYSNKKTVGYSIDNTLLFINPVTKEIVKVEQLSGGTPAKSISYRGSAPQTQSSAVSPENIINTVVASLSNI</sequence>
<evidence type="ECO:0008006" key="4">
    <source>
        <dbReference type="Google" id="ProtNLM"/>
    </source>
</evidence>
<dbReference type="PROSITE" id="PS51257">
    <property type="entry name" value="PROKAR_LIPOPROTEIN"/>
    <property type="match status" value="1"/>
</dbReference>
<dbReference type="AlphaFoldDB" id="A0A1R3XT58"/>
<organism evidence="2 3">
    <name type="scientific">Pontibacter indicus</name>
    <dbReference type="NCBI Taxonomy" id="1317125"/>
    <lineage>
        <taxon>Bacteria</taxon>
        <taxon>Pseudomonadati</taxon>
        <taxon>Bacteroidota</taxon>
        <taxon>Cytophagia</taxon>
        <taxon>Cytophagales</taxon>
        <taxon>Hymenobacteraceae</taxon>
        <taxon>Pontibacter</taxon>
    </lineage>
</organism>
<keyword evidence="1" id="KW-0732">Signal</keyword>
<name>A0A1R3XT58_9BACT</name>
<proteinExistence type="predicted"/>
<feature type="signal peptide" evidence="1">
    <location>
        <begin position="1"/>
        <end position="24"/>
    </location>
</feature>
<accession>A0A1R3XT58</accession>
<feature type="chain" id="PRO_5013363145" description="Lipoprotein" evidence="1">
    <location>
        <begin position="25"/>
        <end position="198"/>
    </location>
</feature>
<dbReference type="Proteomes" id="UP000187181">
    <property type="component" value="Unassembled WGS sequence"/>
</dbReference>
<keyword evidence="3" id="KW-1185">Reference proteome</keyword>
<evidence type="ECO:0000313" key="2">
    <source>
        <dbReference type="EMBL" id="SIT94653.1"/>
    </source>
</evidence>
<dbReference type="STRING" id="1317125.SAMN05444128_3695"/>
<dbReference type="EMBL" id="FTPP01000004">
    <property type="protein sequence ID" value="SIT94653.1"/>
    <property type="molecule type" value="Genomic_DNA"/>
</dbReference>
<gene>
    <name evidence="2" type="ORF">SAMN05444128_3695</name>
</gene>